<evidence type="ECO:0000256" key="5">
    <source>
        <dbReference type="ARBA" id="ARBA00022679"/>
    </source>
</evidence>
<dbReference type="InterPro" id="IPR008271">
    <property type="entry name" value="Ser/Thr_kinase_AS"/>
</dbReference>
<protein>
    <recommendedName>
        <fullName evidence="2">dual-specificity kinase</fullName>
        <ecNumber evidence="2">2.7.12.1</ecNumber>
    </recommendedName>
</protein>
<dbReference type="GO" id="GO:0004674">
    <property type="term" value="F:protein serine/threonine kinase activity"/>
    <property type="evidence" value="ECO:0007669"/>
    <property type="project" value="UniProtKB-KW"/>
</dbReference>
<dbReference type="InterPro" id="IPR017441">
    <property type="entry name" value="Protein_kinase_ATP_BS"/>
</dbReference>
<dbReference type="Gene3D" id="1.10.510.10">
    <property type="entry name" value="Transferase(Phosphotransferase) domain 1"/>
    <property type="match status" value="1"/>
</dbReference>
<dbReference type="InterPro" id="IPR042521">
    <property type="entry name" value="DYRK"/>
</dbReference>
<evidence type="ECO:0000256" key="7">
    <source>
        <dbReference type="ARBA" id="ARBA00022777"/>
    </source>
</evidence>
<dbReference type="GeneTree" id="ENSGT00940000158113"/>
<dbReference type="FunFam" id="1.10.510.10:FF:000112">
    <property type="entry name" value="Putative dual specificity tyrosine-phosphorylation-regulated kinase 2"/>
    <property type="match status" value="1"/>
</dbReference>
<dbReference type="PANTHER" id="PTHR24058:SF112">
    <property type="entry name" value="DUAL SPECIFICITY TYROSINE-PHOSPHORYLATION-REGULATED KINASE 3 HOMOLOG-RELATED"/>
    <property type="match status" value="1"/>
</dbReference>
<dbReference type="PROSITE" id="PS50011">
    <property type="entry name" value="PROTEIN_KINASE_DOM"/>
    <property type="match status" value="1"/>
</dbReference>
<reference evidence="14 15" key="1">
    <citation type="submission" date="2019-04" db="EMBL/GenBank/DDBJ databases">
        <authorList>
            <consortium name="Wellcome Sanger Institute Data Sharing"/>
        </authorList>
    </citation>
    <scope>NUCLEOTIDE SEQUENCE [LARGE SCALE GENOMIC DNA]</scope>
</reference>
<evidence type="ECO:0000256" key="12">
    <source>
        <dbReference type="PROSITE-ProRule" id="PRU10141"/>
    </source>
</evidence>
<reference evidence="14" key="2">
    <citation type="submission" date="2025-08" db="UniProtKB">
        <authorList>
            <consortium name="Ensembl"/>
        </authorList>
    </citation>
    <scope>IDENTIFICATION</scope>
</reference>
<organism evidence="14 15">
    <name type="scientific">Scleropages formosus</name>
    <name type="common">Asian bonytongue</name>
    <name type="synonym">Osteoglossum formosum</name>
    <dbReference type="NCBI Taxonomy" id="113540"/>
    <lineage>
        <taxon>Eukaryota</taxon>
        <taxon>Metazoa</taxon>
        <taxon>Chordata</taxon>
        <taxon>Craniata</taxon>
        <taxon>Vertebrata</taxon>
        <taxon>Euteleostomi</taxon>
        <taxon>Actinopterygii</taxon>
        <taxon>Neopterygii</taxon>
        <taxon>Teleostei</taxon>
        <taxon>Osteoglossocephala</taxon>
        <taxon>Osteoglossomorpha</taxon>
        <taxon>Osteoglossiformes</taxon>
        <taxon>Osteoglossidae</taxon>
        <taxon>Scleropages</taxon>
    </lineage>
</organism>
<gene>
    <name evidence="14" type="primary">LOC108935094</name>
</gene>
<dbReference type="Pfam" id="PF00069">
    <property type="entry name" value="Pkinase"/>
    <property type="match status" value="1"/>
</dbReference>
<evidence type="ECO:0000256" key="9">
    <source>
        <dbReference type="ARBA" id="ARBA00049003"/>
    </source>
</evidence>
<keyword evidence="7" id="KW-0418">Kinase</keyword>
<dbReference type="SMART" id="SM00220">
    <property type="entry name" value="S_TKc"/>
    <property type="match status" value="1"/>
</dbReference>
<evidence type="ECO:0000259" key="13">
    <source>
        <dbReference type="PROSITE" id="PS50011"/>
    </source>
</evidence>
<feature type="binding site" evidence="12">
    <location>
        <position position="221"/>
    </location>
    <ligand>
        <name>ATP</name>
        <dbReference type="ChEBI" id="CHEBI:30616"/>
    </ligand>
</feature>
<accession>A0A8C9RF06</accession>
<evidence type="ECO:0000313" key="14">
    <source>
        <dbReference type="Ensembl" id="ENSSFOP00015011112.2"/>
    </source>
</evidence>
<dbReference type="GO" id="GO:0004712">
    <property type="term" value="F:protein serine/threonine/tyrosine kinase activity"/>
    <property type="evidence" value="ECO:0007669"/>
    <property type="project" value="UniProtKB-EC"/>
</dbReference>
<dbReference type="Ensembl" id="ENSSFOT00015011260.2">
    <property type="protein sequence ID" value="ENSSFOP00015011112.2"/>
    <property type="gene ID" value="ENSSFOG00015007182.2"/>
</dbReference>
<dbReference type="GO" id="GO:0005856">
    <property type="term" value="C:cytoskeleton"/>
    <property type="evidence" value="ECO:0007669"/>
    <property type="project" value="TreeGrafter"/>
</dbReference>
<dbReference type="InterPro" id="IPR000719">
    <property type="entry name" value="Prot_kinase_dom"/>
</dbReference>
<dbReference type="SUPFAM" id="SSF56112">
    <property type="entry name" value="Protein kinase-like (PK-like)"/>
    <property type="match status" value="1"/>
</dbReference>
<dbReference type="Gene3D" id="3.30.10.30">
    <property type="entry name" value="DYRK"/>
    <property type="match status" value="1"/>
</dbReference>
<dbReference type="Proteomes" id="UP000694397">
    <property type="component" value="Chromosome 3"/>
</dbReference>
<evidence type="ECO:0000256" key="6">
    <source>
        <dbReference type="ARBA" id="ARBA00022741"/>
    </source>
</evidence>
<evidence type="ECO:0000256" key="3">
    <source>
        <dbReference type="ARBA" id="ARBA00022527"/>
    </source>
</evidence>
<proteinExistence type="inferred from homology"/>
<evidence type="ECO:0000256" key="10">
    <source>
        <dbReference type="ARBA" id="ARBA00049308"/>
    </source>
</evidence>
<dbReference type="InterPro" id="IPR011009">
    <property type="entry name" value="Kinase-like_dom_sf"/>
</dbReference>
<dbReference type="InterPro" id="IPR050494">
    <property type="entry name" value="Ser_Thr_dual-spec_kinase"/>
</dbReference>
<keyword evidence="3" id="KW-0723">Serine/threonine-protein kinase</keyword>
<keyword evidence="5" id="KW-0808">Transferase</keyword>
<name>A0A8C9RF06_SCLFO</name>
<keyword evidence="4" id="KW-0597">Phosphoprotein</keyword>
<dbReference type="AlphaFoldDB" id="A0A8C9RF06"/>
<comment type="catalytic activity">
    <reaction evidence="11">
        <text>L-tyrosyl-[protein] + ATP = O-phospho-L-tyrosyl-[protein] + ADP + H(+)</text>
        <dbReference type="Rhea" id="RHEA:10596"/>
        <dbReference type="Rhea" id="RHEA-COMP:10136"/>
        <dbReference type="Rhea" id="RHEA-COMP:20101"/>
        <dbReference type="ChEBI" id="CHEBI:15378"/>
        <dbReference type="ChEBI" id="CHEBI:30616"/>
        <dbReference type="ChEBI" id="CHEBI:46858"/>
        <dbReference type="ChEBI" id="CHEBI:61978"/>
        <dbReference type="ChEBI" id="CHEBI:456216"/>
        <dbReference type="EC" id="2.7.12.1"/>
    </reaction>
</comment>
<comment type="catalytic activity">
    <reaction evidence="9">
        <text>L-seryl-[protein] + ATP = O-phospho-L-seryl-[protein] + ADP + H(+)</text>
        <dbReference type="Rhea" id="RHEA:17989"/>
        <dbReference type="Rhea" id="RHEA-COMP:9863"/>
        <dbReference type="Rhea" id="RHEA-COMP:11604"/>
        <dbReference type="ChEBI" id="CHEBI:15378"/>
        <dbReference type="ChEBI" id="CHEBI:29999"/>
        <dbReference type="ChEBI" id="CHEBI:30616"/>
        <dbReference type="ChEBI" id="CHEBI:83421"/>
        <dbReference type="ChEBI" id="CHEBI:456216"/>
        <dbReference type="EC" id="2.7.12.1"/>
    </reaction>
</comment>
<feature type="domain" description="Protein kinase" evidence="13">
    <location>
        <begin position="192"/>
        <end position="505"/>
    </location>
</feature>
<evidence type="ECO:0000256" key="2">
    <source>
        <dbReference type="ARBA" id="ARBA00013203"/>
    </source>
</evidence>
<dbReference type="GO" id="GO:0005737">
    <property type="term" value="C:cytoplasm"/>
    <property type="evidence" value="ECO:0007669"/>
    <property type="project" value="TreeGrafter"/>
</dbReference>
<reference evidence="14" key="3">
    <citation type="submission" date="2025-09" db="UniProtKB">
        <authorList>
            <consortium name="Ensembl"/>
        </authorList>
    </citation>
    <scope>IDENTIFICATION</scope>
</reference>
<sequence length="600" mass="68118">TRWIDSITATICNTFTPHSGGTPFILFLKVLEIPFQLPSLFFQPVGSKHITNNNLHAGKQQWVQQMFENTGEHTVLRAQQNGLAPVNQTSLPTQGKHQKSALPQLGCCASTTISCDRKFRAAYMTPAQALKHYKTKLTQFEHREIFNYSKIFFVGQNAKKRPGVLGASNNCGYDDDQGSYIFVPHDHLAYRYEVLKIIGTGTFGQVVQVYDHKTHQQVAIKMVRNKKRFHRQAAEEIRILQHLRKQDKDNKMNVIHMLEHFTFRNHVCITFELLNMNLYELIKSNKFQGSSLLQVRKFAHSILQCLVSLHKNQIIHCDLKPENIMIKQQGRAGIKVIDFSTSCYEHQQIYTYIQTRFYRAPEVILGSRYGMPIDMWSFGCILVELLTGYPLFPGEDEGDQLACIIELLGMPPQKVLNVSKRAKNFISPKGYPRYCKVSTLPDGSVVLNAGRSCGGEVRGPPGTKEWKTVLKGCDDLMFLEFLKQCLEWDPSLRMTPLQALHHPWLKNGLIKPPCVDSGLMKEIPESSDYIPSVDKLALPLSLASKQTNLAEVSDANGNVHLRIQLSELVSQTCTCLTCSWYSWCHSLAIEGPQFESWSLL</sequence>
<dbReference type="PROSITE" id="PS00108">
    <property type="entry name" value="PROTEIN_KINASE_ST"/>
    <property type="match status" value="1"/>
</dbReference>
<dbReference type="Gene3D" id="3.30.200.20">
    <property type="entry name" value="Phosphorylase Kinase, domain 1"/>
    <property type="match status" value="1"/>
</dbReference>
<comment type="similarity">
    <text evidence="1">Belongs to the protein kinase superfamily. CMGC Ser/Thr protein kinase family. MNB/DYRK subfamily.</text>
</comment>
<dbReference type="PROSITE" id="PS00107">
    <property type="entry name" value="PROTEIN_KINASE_ATP"/>
    <property type="match status" value="1"/>
</dbReference>
<keyword evidence="8 12" id="KW-0067">ATP-binding</keyword>
<comment type="catalytic activity">
    <reaction evidence="10">
        <text>L-threonyl-[protein] + ATP = O-phospho-L-threonyl-[protein] + ADP + H(+)</text>
        <dbReference type="Rhea" id="RHEA:46608"/>
        <dbReference type="Rhea" id="RHEA-COMP:11060"/>
        <dbReference type="Rhea" id="RHEA-COMP:11605"/>
        <dbReference type="ChEBI" id="CHEBI:15378"/>
        <dbReference type="ChEBI" id="CHEBI:30013"/>
        <dbReference type="ChEBI" id="CHEBI:30616"/>
        <dbReference type="ChEBI" id="CHEBI:61977"/>
        <dbReference type="ChEBI" id="CHEBI:456216"/>
        <dbReference type="EC" id="2.7.12.1"/>
    </reaction>
</comment>
<dbReference type="GO" id="GO:0005524">
    <property type="term" value="F:ATP binding"/>
    <property type="evidence" value="ECO:0007669"/>
    <property type="project" value="UniProtKB-UniRule"/>
</dbReference>
<dbReference type="OrthoDB" id="9332038at2759"/>
<keyword evidence="15" id="KW-1185">Reference proteome</keyword>
<dbReference type="EC" id="2.7.12.1" evidence="2"/>
<evidence type="ECO:0000256" key="4">
    <source>
        <dbReference type="ARBA" id="ARBA00022553"/>
    </source>
</evidence>
<evidence type="ECO:0000313" key="15">
    <source>
        <dbReference type="Proteomes" id="UP000694397"/>
    </source>
</evidence>
<evidence type="ECO:0000256" key="1">
    <source>
        <dbReference type="ARBA" id="ARBA00008867"/>
    </source>
</evidence>
<dbReference type="PANTHER" id="PTHR24058">
    <property type="entry name" value="DUAL SPECIFICITY PROTEIN KINASE"/>
    <property type="match status" value="1"/>
</dbReference>
<dbReference type="GO" id="GO:0005634">
    <property type="term" value="C:nucleus"/>
    <property type="evidence" value="ECO:0007669"/>
    <property type="project" value="TreeGrafter"/>
</dbReference>
<evidence type="ECO:0000256" key="11">
    <source>
        <dbReference type="ARBA" id="ARBA00051680"/>
    </source>
</evidence>
<dbReference type="FunFam" id="3.30.200.20:FF:000127">
    <property type="entry name" value="Putative dual specificity tyrosine-phosphorylation-regulated kinase 2"/>
    <property type="match status" value="1"/>
</dbReference>
<keyword evidence="6 12" id="KW-0547">Nucleotide-binding</keyword>
<evidence type="ECO:0000256" key="8">
    <source>
        <dbReference type="ARBA" id="ARBA00022840"/>
    </source>
</evidence>